<dbReference type="HAMAP" id="MF_01235">
    <property type="entry name" value="ManNAc6P_epimer"/>
    <property type="match status" value="1"/>
</dbReference>
<sequence>MKIFKQLEKQLVVSCQALEDEPLHSPFIMGRMALAAFQGGAAGIRANTGTDINEIKQQVDLPVIGIIKQDYNDSSIYITPTLQEVKELLDANIDMLAIDATNRKRPDNEQLDELVNYVKAHSPDVALMADVSTVEEAISAEQLGFDCVSTTLIGYTEETAGTNLADHDFAILKKLVEEVSVPVVAEGKLNTPAKAARALELGAHFVVVGSAITRPQIITETFADAVNTVD</sequence>
<dbReference type="Proteomes" id="UP000198642">
    <property type="component" value="Unassembled WGS sequence"/>
</dbReference>
<dbReference type="NCBIfam" id="NF002231">
    <property type="entry name" value="PRK01130.1"/>
    <property type="match status" value="1"/>
</dbReference>
<dbReference type="EC" id="5.1.3.9" evidence="7"/>
<keyword evidence="5 7" id="KW-0413">Isomerase</keyword>
<comment type="catalytic activity">
    <reaction evidence="1 7">
        <text>an N-acyl-D-glucosamine 6-phosphate = an N-acyl-D-mannosamine 6-phosphate</text>
        <dbReference type="Rhea" id="RHEA:23932"/>
        <dbReference type="ChEBI" id="CHEBI:57599"/>
        <dbReference type="ChEBI" id="CHEBI:57666"/>
        <dbReference type="EC" id="5.1.3.9"/>
    </reaction>
</comment>
<dbReference type="FunFam" id="3.20.20.70:FF:000035">
    <property type="entry name" value="Putative N-acetylmannosamine-6-phosphate 2-epimerase"/>
    <property type="match status" value="1"/>
</dbReference>
<dbReference type="CDD" id="cd04729">
    <property type="entry name" value="NanE"/>
    <property type="match status" value="1"/>
</dbReference>
<dbReference type="InterPro" id="IPR007260">
    <property type="entry name" value="NanE"/>
</dbReference>
<dbReference type="STRING" id="237679.SAMN04488072_10540"/>
<dbReference type="GO" id="GO:0006053">
    <property type="term" value="P:N-acetylmannosamine catabolic process"/>
    <property type="evidence" value="ECO:0007669"/>
    <property type="project" value="TreeGrafter"/>
</dbReference>
<evidence type="ECO:0000256" key="4">
    <source>
        <dbReference type="ARBA" id="ARBA00007439"/>
    </source>
</evidence>
<evidence type="ECO:0000256" key="7">
    <source>
        <dbReference type="HAMAP-Rule" id="MF_01235"/>
    </source>
</evidence>
<evidence type="ECO:0000256" key="1">
    <source>
        <dbReference type="ARBA" id="ARBA00000056"/>
    </source>
</evidence>
<keyword evidence="9" id="KW-1185">Reference proteome</keyword>
<dbReference type="PANTHER" id="PTHR36204:SF1">
    <property type="entry name" value="N-ACETYLMANNOSAMINE-6-PHOSPHATE 2-EPIMERASE-RELATED"/>
    <property type="match status" value="1"/>
</dbReference>
<proteinExistence type="inferred from homology"/>
<dbReference type="InterPro" id="IPR013785">
    <property type="entry name" value="Aldolase_TIM"/>
</dbReference>
<keyword evidence="6 7" id="KW-0119">Carbohydrate metabolism</keyword>
<evidence type="ECO:0000256" key="5">
    <source>
        <dbReference type="ARBA" id="ARBA00023235"/>
    </source>
</evidence>
<evidence type="ECO:0000256" key="6">
    <source>
        <dbReference type="ARBA" id="ARBA00023277"/>
    </source>
</evidence>
<name>A0A1I0XIA4_9BACI</name>
<dbReference type="GO" id="GO:0047465">
    <property type="term" value="F:N-acylglucosamine-6-phosphate 2-epimerase activity"/>
    <property type="evidence" value="ECO:0007669"/>
    <property type="project" value="UniProtKB-EC"/>
</dbReference>
<dbReference type="EMBL" id="FOJW01000005">
    <property type="protein sequence ID" value="SFA99958.1"/>
    <property type="molecule type" value="Genomic_DNA"/>
</dbReference>
<dbReference type="OrthoDB" id="9781704at2"/>
<evidence type="ECO:0000313" key="8">
    <source>
        <dbReference type="EMBL" id="SFA99958.1"/>
    </source>
</evidence>
<organism evidence="8 9">
    <name type="scientific">Lentibacillus halodurans</name>
    <dbReference type="NCBI Taxonomy" id="237679"/>
    <lineage>
        <taxon>Bacteria</taxon>
        <taxon>Bacillati</taxon>
        <taxon>Bacillota</taxon>
        <taxon>Bacilli</taxon>
        <taxon>Bacillales</taxon>
        <taxon>Bacillaceae</taxon>
        <taxon>Lentibacillus</taxon>
    </lineage>
</organism>
<dbReference type="UniPathway" id="UPA00629">
    <property type="reaction ID" value="UER00682"/>
</dbReference>
<accession>A0A1I0XIA4</accession>
<evidence type="ECO:0000313" key="9">
    <source>
        <dbReference type="Proteomes" id="UP000198642"/>
    </source>
</evidence>
<comment type="function">
    <text evidence="2 7">Converts N-acetylmannosamine-6-phosphate (ManNAc-6-P) to N-acetylglucosamine-6-phosphate (GlcNAc-6-P).</text>
</comment>
<dbReference type="GO" id="GO:0005829">
    <property type="term" value="C:cytosol"/>
    <property type="evidence" value="ECO:0007669"/>
    <property type="project" value="TreeGrafter"/>
</dbReference>
<dbReference type="SUPFAM" id="SSF51366">
    <property type="entry name" value="Ribulose-phoshate binding barrel"/>
    <property type="match status" value="1"/>
</dbReference>
<evidence type="ECO:0000256" key="2">
    <source>
        <dbReference type="ARBA" id="ARBA00002147"/>
    </source>
</evidence>
<dbReference type="GO" id="GO:0019262">
    <property type="term" value="P:N-acetylneuraminate catabolic process"/>
    <property type="evidence" value="ECO:0007669"/>
    <property type="project" value="UniProtKB-UniRule"/>
</dbReference>
<dbReference type="InterPro" id="IPR011060">
    <property type="entry name" value="RibuloseP-bd_barrel"/>
</dbReference>
<dbReference type="PANTHER" id="PTHR36204">
    <property type="entry name" value="N-ACETYLMANNOSAMINE-6-PHOSPHATE 2-EPIMERASE-RELATED"/>
    <property type="match status" value="1"/>
</dbReference>
<dbReference type="Pfam" id="PF04131">
    <property type="entry name" value="NanE"/>
    <property type="match status" value="1"/>
</dbReference>
<comment type="similarity">
    <text evidence="4 7">Belongs to the NanE family.</text>
</comment>
<gene>
    <name evidence="7" type="primary">nanE</name>
    <name evidence="8" type="ORF">SAMN04488072_10540</name>
</gene>
<evidence type="ECO:0000256" key="3">
    <source>
        <dbReference type="ARBA" id="ARBA00005081"/>
    </source>
</evidence>
<dbReference type="GO" id="GO:0005975">
    <property type="term" value="P:carbohydrate metabolic process"/>
    <property type="evidence" value="ECO:0007669"/>
    <property type="project" value="UniProtKB-UniRule"/>
</dbReference>
<protein>
    <recommendedName>
        <fullName evidence="7">Putative N-acetylmannosamine-6-phosphate 2-epimerase</fullName>
        <ecNumber evidence="7">5.1.3.9</ecNumber>
    </recommendedName>
    <alternativeName>
        <fullName evidence="7">ManNAc-6-P epimerase</fullName>
    </alternativeName>
</protein>
<reference evidence="8 9" key="1">
    <citation type="submission" date="2016-10" db="EMBL/GenBank/DDBJ databases">
        <authorList>
            <person name="de Groot N.N."/>
        </authorList>
    </citation>
    <scope>NUCLEOTIDE SEQUENCE [LARGE SCALE GENOMIC DNA]</scope>
    <source>
        <strain evidence="8 9">CGMCC 1.3702</strain>
    </source>
</reference>
<dbReference type="AlphaFoldDB" id="A0A1I0XIA4"/>
<comment type="pathway">
    <text evidence="3 7">Amino-sugar metabolism; N-acetylneuraminate degradation; D-fructose 6-phosphate from N-acetylneuraminate: step 3/5.</text>
</comment>
<dbReference type="Gene3D" id="3.20.20.70">
    <property type="entry name" value="Aldolase class I"/>
    <property type="match status" value="1"/>
</dbReference>